<reference evidence="2" key="1">
    <citation type="submission" date="2023-10" db="EMBL/GenBank/DDBJ databases">
        <authorList>
            <person name="Hackl T."/>
        </authorList>
    </citation>
    <scope>NUCLEOTIDE SEQUENCE</scope>
</reference>
<evidence type="ECO:0000313" key="3">
    <source>
        <dbReference type="Proteomes" id="UP001295740"/>
    </source>
</evidence>
<dbReference type="Proteomes" id="UP001295740">
    <property type="component" value="Unassembled WGS sequence"/>
</dbReference>
<keyword evidence="3" id="KW-1185">Reference proteome</keyword>
<proteinExistence type="predicted"/>
<feature type="region of interest" description="Disordered" evidence="1">
    <location>
        <begin position="356"/>
        <end position="382"/>
    </location>
</feature>
<name>A0AAI8YQL3_9PEZI</name>
<gene>
    <name evidence="2" type="ORF">KHLLAP_LOCUS14019</name>
</gene>
<feature type="region of interest" description="Disordered" evidence="1">
    <location>
        <begin position="252"/>
        <end position="304"/>
    </location>
</feature>
<dbReference type="AlphaFoldDB" id="A0AAI8YQL3"/>
<dbReference type="EMBL" id="CAUWAG010000020">
    <property type="protein sequence ID" value="CAJ2513551.1"/>
    <property type="molecule type" value="Genomic_DNA"/>
</dbReference>
<evidence type="ECO:0000313" key="2">
    <source>
        <dbReference type="EMBL" id="CAJ2513551.1"/>
    </source>
</evidence>
<accession>A0AAI8YQL3</accession>
<protein>
    <submittedName>
        <fullName evidence="2">Uu.00g016700.m01.CDS01</fullName>
    </submittedName>
</protein>
<sequence length="382" mass="40192">MDHSGSSNGSPSLPYNDAVDQSDSSSQTLGRTPETDTAPDAAHPPEYARESDLMLRLNAPGPAPSYRQPGTATPQDMAVHGHPQSAGSSMYMQPRGGWGNHGQNLGGQMPPLSPRTFPKCIGFGVAGTTPILSDEADAGGVDSSCSAVDSSCSAGLLAITPVSDNVDIYQENHGNDSDADSVGYDADVEGDEEDYSNNDDAGSVDWDAMDPSLPNEVSDAGSVDYDADDEDEDEDETPLWCGEMWCGVRSPEQLPESVTESESEVELSSGGSTPEPQQAQPQPQDQPQPQHSQHDQQMDRLASLVASVPNLASALPHRPLVIVAGDYHLDTHAPAASTAGADTGAPHHGAPIVLVAGNMNDGVPTGQRKRRRDNEEEKDDGE</sequence>
<feature type="compositionally biased region" description="Polar residues" evidence="1">
    <location>
        <begin position="1"/>
        <end position="30"/>
    </location>
</feature>
<organism evidence="2 3">
    <name type="scientific">Anthostomella pinea</name>
    <dbReference type="NCBI Taxonomy" id="933095"/>
    <lineage>
        <taxon>Eukaryota</taxon>
        <taxon>Fungi</taxon>
        <taxon>Dikarya</taxon>
        <taxon>Ascomycota</taxon>
        <taxon>Pezizomycotina</taxon>
        <taxon>Sordariomycetes</taxon>
        <taxon>Xylariomycetidae</taxon>
        <taxon>Xylariales</taxon>
        <taxon>Xylariaceae</taxon>
        <taxon>Anthostomella</taxon>
    </lineage>
</organism>
<comment type="caution">
    <text evidence="2">The sequence shown here is derived from an EMBL/GenBank/DDBJ whole genome shotgun (WGS) entry which is preliminary data.</text>
</comment>
<feature type="compositionally biased region" description="Acidic residues" evidence="1">
    <location>
        <begin position="225"/>
        <end position="237"/>
    </location>
</feature>
<feature type="region of interest" description="Disordered" evidence="1">
    <location>
        <begin position="1"/>
        <end position="113"/>
    </location>
</feature>
<feature type="region of interest" description="Disordered" evidence="1">
    <location>
        <begin position="168"/>
        <end position="237"/>
    </location>
</feature>
<evidence type="ECO:0000256" key="1">
    <source>
        <dbReference type="SAM" id="MobiDB-lite"/>
    </source>
</evidence>
<feature type="compositionally biased region" description="Acidic residues" evidence="1">
    <location>
        <begin position="186"/>
        <end position="197"/>
    </location>
</feature>
<feature type="compositionally biased region" description="Low complexity" evidence="1">
    <location>
        <begin position="266"/>
        <end position="291"/>
    </location>
</feature>